<organism evidence="2 3">
    <name type="scientific">Mucilaginibacter lutimaris</name>
    <dbReference type="NCBI Taxonomy" id="931629"/>
    <lineage>
        <taxon>Bacteria</taxon>
        <taxon>Pseudomonadati</taxon>
        <taxon>Bacteroidota</taxon>
        <taxon>Sphingobacteriia</taxon>
        <taxon>Sphingobacteriales</taxon>
        <taxon>Sphingobacteriaceae</taxon>
        <taxon>Mucilaginibacter</taxon>
    </lineage>
</organism>
<evidence type="ECO:0000256" key="1">
    <source>
        <dbReference type="SAM" id="SignalP"/>
    </source>
</evidence>
<dbReference type="Proteomes" id="UP001597073">
    <property type="component" value="Unassembled WGS sequence"/>
</dbReference>
<evidence type="ECO:0000313" key="2">
    <source>
        <dbReference type="EMBL" id="MFD0764342.1"/>
    </source>
</evidence>
<keyword evidence="1" id="KW-0732">Signal</keyword>
<accession>A0ABW2ZDS1</accession>
<protein>
    <submittedName>
        <fullName evidence="2">DUF4856 domain-containing protein</fullName>
    </submittedName>
</protein>
<feature type="signal peptide" evidence="1">
    <location>
        <begin position="1"/>
        <end position="22"/>
    </location>
</feature>
<proteinExistence type="predicted"/>
<dbReference type="RefSeq" id="WP_377139598.1">
    <property type="nucleotide sequence ID" value="NZ_JBHTIA010000003.1"/>
</dbReference>
<feature type="chain" id="PRO_5046754087" evidence="1">
    <location>
        <begin position="23"/>
        <end position="369"/>
    </location>
</feature>
<dbReference type="Pfam" id="PF16148">
    <property type="entry name" value="DUF4856"/>
    <property type="match status" value="1"/>
</dbReference>
<gene>
    <name evidence="2" type="ORF">ACFQZI_05725</name>
</gene>
<dbReference type="PROSITE" id="PS51257">
    <property type="entry name" value="PROKAR_LIPOPROTEIN"/>
    <property type="match status" value="1"/>
</dbReference>
<evidence type="ECO:0000313" key="3">
    <source>
        <dbReference type="Proteomes" id="UP001597073"/>
    </source>
</evidence>
<comment type="caution">
    <text evidence="2">The sequence shown here is derived from an EMBL/GenBank/DDBJ whole genome shotgun (WGS) entry which is preliminary data.</text>
</comment>
<dbReference type="EMBL" id="JBHTIA010000003">
    <property type="protein sequence ID" value="MFD0764342.1"/>
    <property type="molecule type" value="Genomic_DNA"/>
</dbReference>
<sequence length="369" mass="39607">MKRPLILLTSLTAAILFTTSCSKDKDVVTPPTDEVVTPYDVPATYNFANADYLKASQRVKMGAELNSYLGTANNTVITAAKANDYFDNKNNVFTTDASLNTSGVTLAEKTADAAYFRGHFATQATNSQSNTTPAADGTAGIIVVGTTKRLVGPTGLESNQAVAKGMMGALFYKEAVNLLTNIPNDDNKTVTNGTTLAQRHWDEAFGNLGVPVDYDPNKTYVNTDPNRPLLWGGYLAERGKDILAGKTIFDAFLKGRAALGGHDKVVVAAQIKLILDKWEQLNAAAALEYSTIPTRSVNVGNLATQLHALSEGSGFIYSLQYRGTNSKLSATDYATLKAIFATNFYTLINEPGFAKLVQAQTILKATYGL</sequence>
<name>A0ABW2ZDS1_9SPHI</name>
<dbReference type="InterPro" id="IPR032331">
    <property type="entry name" value="DUF4856"/>
</dbReference>
<keyword evidence="3" id="KW-1185">Reference proteome</keyword>
<reference evidence="3" key="1">
    <citation type="journal article" date="2019" name="Int. J. Syst. Evol. Microbiol.">
        <title>The Global Catalogue of Microorganisms (GCM) 10K type strain sequencing project: providing services to taxonomists for standard genome sequencing and annotation.</title>
        <authorList>
            <consortium name="The Broad Institute Genomics Platform"/>
            <consortium name="The Broad Institute Genome Sequencing Center for Infectious Disease"/>
            <person name="Wu L."/>
            <person name="Ma J."/>
        </authorList>
    </citation>
    <scope>NUCLEOTIDE SEQUENCE [LARGE SCALE GENOMIC DNA]</scope>
    <source>
        <strain evidence="3">CCUG 60742</strain>
    </source>
</reference>